<gene>
    <name evidence="12" type="ORF">SAMN04487962_103219</name>
</gene>
<dbReference type="CDD" id="cd01610">
    <property type="entry name" value="PAP2_like"/>
    <property type="match status" value="1"/>
</dbReference>
<feature type="transmembrane region" description="Helical" evidence="10">
    <location>
        <begin position="33"/>
        <end position="53"/>
    </location>
</feature>
<dbReference type="Gene3D" id="1.20.144.10">
    <property type="entry name" value="Phosphatidic acid phosphatase type 2/haloperoxidase"/>
    <property type="match status" value="1"/>
</dbReference>
<feature type="transmembrane region" description="Helical" evidence="10">
    <location>
        <begin position="65"/>
        <end position="85"/>
    </location>
</feature>
<evidence type="ECO:0000256" key="8">
    <source>
        <dbReference type="ARBA" id="ARBA00032707"/>
    </source>
</evidence>
<dbReference type="Proteomes" id="UP000198762">
    <property type="component" value="Unassembled WGS sequence"/>
</dbReference>
<feature type="domain" description="Phosphatidic acid phosphatase type 2/haloperoxidase" evidence="11">
    <location>
        <begin position="67"/>
        <end position="176"/>
    </location>
</feature>
<dbReference type="EC" id="3.6.1.27" evidence="2"/>
<dbReference type="SMART" id="SM00014">
    <property type="entry name" value="acidPPc"/>
    <property type="match status" value="1"/>
</dbReference>
<comment type="catalytic activity">
    <reaction evidence="9">
        <text>di-trans,octa-cis-undecaprenyl diphosphate + H2O = di-trans,octa-cis-undecaprenyl phosphate + phosphate + H(+)</text>
        <dbReference type="Rhea" id="RHEA:28094"/>
        <dbReference type="ChEBI" id="CHEBI:15377"/>
        <dbReference type="ChEBI" id="CHEBI:15378"/>
        <dbReference type="ChEBI" id="CHEBI:43474"/>
        <dbReference type="ChEBI" id="CHEBI:58405"/>
        <dbReference type="ChEBI" id="CHEBI:60392"/>
        <dbReference type="EC" id="3.6.1.27"/>
    </reaction>
</comment>
<evidence type="ECO:0000256" key="6">
    <source>
        <dbReference type="ARBA" id="ARBA00022989"/>
    </source>
</evidence>
<evidence type="ECO:0000313" key="13">
    <source>
        <dbReference type="Proteomes" id="UP000198762"/>
    </source>
</evidence>
<evidence type="ECO:0000256" key="5">
    <source>
        <dbReference type="ARBA" id="ARBA00022801"/>
    </source>
</evidence>
<dbReference type="SUPFAM" id="SSF48317">
    <property type="entry name" value="Acid phosphatase/Vanadium-dependent haloperoxidase"/>
    <property type="match status" value="1"/>
</dbReference>
<feature type="transmembrane region" description="Helical" evidence="10">
    <location>
        <begin position="119"/>
        <end position="142"/>
    </location>
</feature>
<dbReference type="InterPro" id="IPR036938">
    <property type="entry name" value="PAP2/HPO_sf"/>
</dbReference>
<dbReference type="PANTHER" id="PTHR14969:SF62">
    <property type="entry name" value="DECAPRENYLPHOSPHORYL-5-PHOSPHORIBOSE PHOSPHATASE RV3807C-RELATED"/>
    <property type="match status" value="1"/>
</dbReference>
<dbReference type="Pfam" id="PF01569">
    <property type="entry name" value="PAP2"/>
    <property type="match status" value="1"/>
</dbReference>
<dbReference type="OrthoDB" id="9780507at2"/>
<name>A0A1I0B3R0_9GAMM</name>
<evidence type="ECO:0000256" key="9">
    <source>
        <dbReference type="ARBA" id="ARBA00047594"/>
    </source>
</evidence>
<keyword evidence="7 10" id="KW-0472">Membrane</keyword>
<dbReference type="EMBL" id="FOHZ01000003">
    <property type="protein sequence ID" value="SET01361.1"/>
    <property type="molecule type" value="Genomic_DNA"/>
</dbReference>
<dbReference type="InterPro" id="IPR000326">
    <property type="entry name" value="PAP2/HPO"/>
</dbReference>
<evidence type="ECO:0000256" key="3">
    <source>
        <dbReference type="ARBA" id="ARBA00022475"/>
    </source>
</evidence>
<dbReference type="PANTHER" id="PTHR14969">
    <property type="entry name" value="SPHINGOSINE-1-PHOSPHATE PHOSPHOHYDROLASE"/>
    <property type="match status" value="1"/>
</dbReference>
<accession>A0A1I0B3R0</accession>
<protein>
    <recommendedName>
        <fullName evidence="2">undecaprenyl-diphosphate phosphatase</fullName>
        <ecNumber evidence="2">3.6.1.27</ecNumber>
    </recommendedName>
    <alternativeName>
        <fullName evidence="8">Undecaprenyl pyrophosphate phosphatase</fullName>
    </alternativeName>
</protein>
<evidence type="ECO:0000256" key="4">
    <source>
        <dbReference type="ARBA" id="ARBA00022692"/>
    </source>
</evidence>
<keyword evidence="3" id="KW-1003">Cell membrane</keyword>
<sequence length="193" mass="20869">MPSPRVSRFFDQVDQAEFAFCRMINSSLRFRPVTMLFQVVSRLGDGWLWYALILSLPLMYPDEGLAIALLMTGAGLTCTLTYKCLKRTLVRERPFISFPVIHCGTPPLDRYSFPSGHTLHAVCFTTVLALTLPALALVVLPFTLAVAASRVVLGLHYPSDVLAGALVGGVMGVVWVALGAGPLLAWFGTVAAG</sequence>
<feature type="transmembrane region" description="Helical" evidence="10">
    <location>
        <begin position="162"/>
        <end position="187"/>
    </location>
</feature>
<evidence type="ECO:0000256" key="10">
    <source>
        <dbReference type="SAM" id="Phobius"/>
    </source>
</evidence>
<evidence type="ECO:0000259" key="11">
    <source>
        <dbReference type="SMART" id="SM00014"/>
    </source>
</evidence>
<dbReference type="RefSeq" id="WP_091849204.1">
    <property type="nucleotide sequence ID" value="NZ_FOHZ01000003.1"/>
</dbReference>
<dbReference type="GO" id="GO:0050380">
    <property type="term" value="F:undecaprenyl-diphosphatase activity"/>
    <property type="evidence" value="ECO:0007669"/>
    <property type="project" value="UniProtKB-EC"/>
</dbReference>
<proteinExistence type="predicted"/>
<keyword evidence="13" id="KW-1185">Reference proteome</keyword>
<comment type="subcellular location">
    <subcellularLocation>
        <location evidence="1">Cell membrane</location>
        <topology evidence="1">Multi-pass membrane protein</topology>
    </subcellularLocation>
</comment>
<reference evidence="13" key="1">
    <citation type="submission" date="2016-10" db="EMBL/GenBank/DDBJ databases">
        <authorList>
            <person name="Varghese N."/>
            <person name="Submissions S."/>
        </authorList>
    </citation>
    <scope>NUCLEOTIDE SEQUENCE [LARGE SCALE GENOMIC DNA]</scope>
    <source>
        <strain evidence="13">CGMCC 1.6489</strain>
    </source>
</reference>
<evidence type="ECO:0000256" key="2">
    <source>
        <dbReference type="ARBA" id="ARBA00012374"/>
    </source>
</evidence>
<keyword evidence="6 10" id="KW-1133">Transmembrane helix</keyword>
<dbReference type="AlphaFoldDB" id="A0A1I0B3R0"/>
<organism evidence="12 13">
    <name type="scientific">Marinobacter segnicrescens</name>
    <dbReference type="NCBI Taxonomy" id="430453"/>
    <lineage>
        <taxon>Bacteria</taxon>
        <taxon>Pseudomonadati</taxon>
        <taxon>Pseudomonadota</taxon>
        <taxon>Gammaproteobacteria</taxon>
        <taxon>Pseudomonadales</taxon>
        <taxon>Marinobacteraceae</taxon>
        <taxon>Marinobacter</taxon>
    </lineage>
</organism>
<keyword evidence="5" id="KW-0378">Hydrolase</keyword>
<dbReference type="GO" id="GO:0005886">
    <property type="term" value="C:plasma membrane"/>
    <property type="evidence" value="ECO:0007669"/>
    <property type="project" value="UniProtKB-SubCell"/>
</dbReference>
<evidence type="ECO:0000256" key="1">
    <source>
        <dbReference type="ARBA" id="ARBA00004651"/>
    </source>
</evidence>
<dbReference type="STRING" id="430453.SAMN04487962_103219"/>
<keyword evidence="4 10" id="KW-0812">Transmembrane</keyword>
<evidence type="ECO:0000256" key="7">
    <source>
        <dbReference type="ARBA" id="ARBA00023136"/>
    </source>
</evidence>
<evidence type="ECO:0000313" key="12">
    <source>
        <dbReference type="EMBL" id="SET01361.1"/>
    </source>
</evidence>